<reference evidence="2" key="2">
    <citation type="submission" date="2020-06" db="EMBL/GenBank/DDBJ databases">
        <title>Helianthus annuus Genome sequencing and assembly Release 2.</title>
        <authorList>
            <person name="Gouzy J."/>
            <person name="Langlade N."/>
            <person name="Munos S."/>
        </authorList>
    </citation>
    <scope>NUCLEOTIDE SEQUENCE</scope>
    <source>
        <tissue evidence="2">Leaves</tissue>
    </source>
</reference>
<evidence type="ECO:0000259" key="1">
    <source>
        <dbReference type="Pfam" id="PF03732"/>
    </source>
</evidence>
<dbReference type="InterPro" id="IPR005162">
    <property type="entry name" value="Retrotrans_gag_dom"/>
</dbReference>
<protein>
    <submittedName>
        <fullName evidence="2">Transcription factor interactor and regulator CCHC(Zn) family</fullName>
    </submittedName>
</protein>
<feature type="domain" description="Retrotransposon gag" evidence="1">
    <location>
        <begin position="119"/>
        <end position="210"/>
    </location>
</feature>
<proteinExistence type="predicted"/>
<evidence type="ECO:0000313" key="2">
    <source>
        <dbReference type="EMBL" id="KAF5785837.1"/>
    </source>
</evidence>
<sequence>MWRCLLQTMSSFGSHTARFARRNHEDKRIASLVAKQMVKVIPQIVSELNENASKSSEESRTDSPKTTFSFKQFKACRPKEFTGEDGPTAMFQWFDSIEVTLRQIDCPENLRTVNATGVFQSRALDWWTAERNKRGNDAAYGLTWDELKDIMMKDFCPPHELQNLEDEFWHIKQEGGDNAGLTARFKQLSIIYLGQVTTPEITIKKYIRALPDRVADFVQAAKTTTIEETFLLAAEINHKPVRAGYFDKASKNLHQVTVALTAPQASKSSCRKRKNNNNSSKNCAVTAAAPLQAVPAQPQPQHRQVATPVTNAPLAKRAYTGPHPTCPTCTYHHPVGIACRYCVHCNMYDHFTANCRTGPRQASSPAQVQAPAQQALLPAPQGQQLLHPRSTLELALLVVIPTTS</sequence>
<dbReference type="AlphaFoldDB" id="A0A9K3HWP3"/>
<gene>
    <name evidence="2" type="ORF">HanXRQr2_Chr10g0433491</name>
</gene>
<name>A0A9K3HWP3_HELAN</name>
<dbReference type="Pfam" id="PF03732">
    <property type="entry name" value="Retrotrans_gag"/>
    <property type="match status" value="1"/>
</dbReference>
<dbReference type="Proteomes" id="UP000215914">
    <property type="component" value="Unassembled WGS sequence"/>
</dbReference>
<dbReference type="Gramene" id="mRNA:HanXRQr2_Chr10g0433491">
    <property type="protein sequence ID" value="CDS:HanXRQr2_Chr10g0433491.1"/>
    <property type="gene ID" value="HanXRQr2_Chr10g0433491"/>
</dbReference>
<organism evidence="2 3">
    <name type="scientific">Helianthus annuus</name>
    <name type="common">Common sunflower</name>
    <dbReference type="NCBI Taxonomy" id="4232"/>
    <lineage>
        <taxon>Eukaryota</taxon>
        <taxon>Viridiplantae</taxon>
        <taxon>Streptophyta</taxon>
        <taxon>Embryophyta</taxon>
        <taxon>Tracheophyta</taxon>
        <taxon>Spermatophyta</taxon>
        <taxon>Magnoliopsida</taxon>
        <taxon>eudicotyledons</taxon>
        <taxon>Gunneridae</taxon>
        <taxon>Pentapetalae</taxon>
        <taxon>asterids</taxon>
        <taxon>campanulids</taxon>
        <taxon>Asterales</taxon>
        <taxon>Asteraceae</taxon>
        <taxon>Asteroideae</taxon>
        <taxon>Heliantheae alliance</taxon>
        <taxon>Heliantheae</taxon>
        <taxon>Helianthus</taxon>
    </lineage>
</organism>
<dbReference type="EMBL" id="MNCJ02000325">
    <property type="protein sequence ID" value="KAF5785837.1"/>
    <property type="molecule type" value="Genomic_DNA"/>
</dbReference>
<accession>A0A9K3HWP3</accession>
<evidence type="ECO:0000313" key="3">
    <source>
        <dbReference type="Proteomes" id="UP000215914"/>
    </source>
</evidence>
<comment type="caution">
    <text evidence="2">The sequence shown here is derived from an EMBL/GenBank/DDBJ whole genome shotgun (WGS) entry which is preliminary data.</text>
</comment>
<reference evidence="2" key="1">
    <citation type="journal article" date="2017" name="Nature">
        <title>The sunflower genome provides insights into oil metabolism, flowering and Asterid evolution.</title>
        <authorList>
            <person name="Badouin H."/>
            <person name="Gouzy J."/>
            <person name="Grassa C.J."/>
            <person name="Murat F."/>
            <person name="Staton S.E."/>
            <person name="Cottret L."/>
            <person name="Lelandais-Briere C."/>
            <person name="Owens G.L."/>
            <person name="Carrere S."/>
            <person name="Mayjonade B."/>
            <person name="Legrand L."/>
            <person name="Gill N."/>
            <person name="Kane N.C."/>
            <person name="Bowers J.E."/>
            <person name="Hubner S."/>
            <person name="Bellec A."/>
            <person name="Berard A."/>
            <person name="Berges H."/>
            <person name="Blanchet N."/>
            <person name="Boniface M.C."/>
            <person name="Brunel D."/>
            <person name="Catrice O."/>
            <person name="Chaidir N."/>
            <person name="Claudel C."/>
            <person name="Donnadieu C."/>
            <person name="Faraut T."/>
            <person name="Fievet G."/>
            <person name="Helmstetter N."/>
            <person name="King M."/>
            <person name="Knapp S.J."/>
            <person name="Lai Z."/>
            <person name="Le Paslier M.C."/>
            <person name="Lippi Y."/>
            <person name="Lorenzon L."/>
            <person name="Mandel J.R."/>
            <person name="Marage G."/>
            <person name="Marchand G."/>
            <person name="Marquand E."/>
            <person name="Bret-Mestries E."/>
            <person name="Morien E."/>
            <person name="Nambeesan S."/>
            <person name="Nguyen T."/>
            <person name="Pegot-Espagnet P."/>
            <person name="Pouilly N."/>
            <person name="Raftis F."/>
            <person name="Sallet E."/>
            <person name="Schiex T."/>
            <person name="Thomas J."/>
            <person name="Vandecasteele C."/>
            <person name="Vares D."/>
            <person name="Vear F."/>
            <person name="Vautrin S."/>
            <person name="Crespi M."/>
            <person name="Mangin B."/>
            <person name="Burke J.M."/>
            <person name="Salse J."/>
            <person name="Munos S."/>
            <person name="Vincourt P."/>
            <person name="Rieseberg L.H."/>
            <person name="Langlade N.B."/>
        </authorList>
    </citation>
    <scope>NUCLEOTIDE SEQUENCE</scope>
    <source>
        <tissue evidence="2">Leaves</tissue>
    </source>
</reference>
<keyword evidence="3" id="KW-1185">Reference proteome</keyword>